<evidence type="ECO:0008006" key="3">
    <source>
        <dbReference type="Google" id="ProtNLM"/>
    </source>
</evidence>
<dbReference type="Gene3D" id="3.30.470.20">
    <property type="entry name" value="ATP-grasp fold, B domain"/>
    <property type="match status" value="1"/>
</dbReference>
<sequence length="272" mass="29944">MLNNGPGSWAFEGLARQLAGALWIDVSPTPRRYNYLLHADDFDPASCGDLFIPYSSIRLAADKRLIARAFADHAVPAPETHVFDTLAGAQAHRRARPDQEWCLKFPTGCGAAGHRMLTDDVRVSSSWPRPLLVQEFVRLEKPEVYRLYAAGGKLFGWVARRFPEGTRPSPWVAHARGARYEVAGAPPPGAVDTARRALEAAGLFDSFGCVDLLQTPKGPWVALEVGTDGLFNHVDRDVGDADLAVEIQRRIAEAFWARVGPPPWGAGEWRPR</sequence>
<dbReference type="Proteomes" id="UP000214646">
    <property type="component" value="Unassembled WGS sequence"/>
</dbReference>
<proteinExistence type="predicted"/>
<dbReference type="AlphaFoldDB" id="A0A225DZY8"/>
<gene>
    <name evidence="1" type="ORF">FRUB_04023</name>
</gene>
<evidence type="ECO:0000313" key="1">
    <source>
        <dbReference type="EMBL" id="OWK41945.1"/>
    </source>
</evidence>
<dbReference type="SUPFAM" id="SSF56059">
    <property type="entry name" value="Glutathione synthetase ATP-binding domain-like"/>
    <property type="match status" value="1"/>
</dbReference>
<dbReference type="EMBL" id="NIDE01000005">
    <property type="protein sequence ID" value="OWK41945.1"/>
    <property type="molecule type" value="Genomic_DNA"/>
</dbReference>
<accession>A0A225DZY8</accession>
<evidence type="ECO:0000313" key="2">
    <source>
        <dbReference type="Proteomes" id="UP000214646"/>
    </source>
</evidence>
<organism evidence="1 2">
    <name type="scientific">Fimbriiglobus ruber</name>
    <dbReference type="NCBI Taxonomy" id="1908690"/>
    <lineage>
        <taxon>Bacteria</taxon>
        <taxon>Pseudomonadati</taxon>
        <taxon>Planctomycetota</taxon>
        <taxon>Planctomycetia</taxon>
        <taxon>Gemmatales</taxon>
        <taxon>Gemmataceae</taxon>
        <taxon>Fimbriiglobus</taxon>
    </lineage>
</organism>
<keyword evidence="2" id="KW-1185">Reference proteome</keyword>
<protein>
    <recommendedName>
        <fullName evidence="3">ATP-grasp domain-containing protein</fullName>
    </recommendedName>
</protein>
<comment type="caution">
    <text evidence="1">The sequence shown here is derived from an EMBL/GenBank/DDBJ whole genome shotgun (WGS) entry which is preliminary data.</text>
</comment>
<name>A0A225DZY8_9BACT</name>
<reference evidence="2" key="1">
    <citation type="submission" date="2017-06" db="EMBL/GenBank/DDBJ databases">
        <title>Genome analysis of Fimbriiglobus ruber SP5, the first member of the order Planctomycetales with confirmed chitinolytic capability.</title>
        <authorList>
            <person name="Ravin N.V."/>
            <person name="Rakitin A.L."/>
            <person name="Ivanova A.A."/>
            <person name="Beletsky A.V."/>
            <person name="Kulichevskaya I.S."/>
            <person name="Mardanov A.V."/>
            <person name="Dedysh S.N."/>
        </authorList>
    </citation>
    <scope>NUCLEOTIDE SEQUENCE [LARGE SCALE GENOMIC DNA]</scope>
    <source>
        <strain evidence="2">SP5</strain>
    </source>
</reference>